<accession>A0A9P9DCB7</accession>
<feature type="transmembrane region" description="Helical" evidence="7">
    <location>
        <begin position="161"/>
        <end position="180"/>
    </location>
</feature>
<organism evidence="9 10">
    <name type="scientific">Dactylonectria macrodidyma</name>
    <dbReference type="NCBI Taxonomy" id="307937"/>
    <lineage>
        <taxon>Eukaryota</taxon>
        <taxon>Fungi</taxon>
        <taxon>Dikarya</taxon>
        <taxon>Ascomycota</taxon>
        <taxon>Pezizomycotina</taxon>
        <taxon>Sordariomycetes</taxon>
        <taxon>Hypocreomycetidae</taxon>
        <taxon>Hypocreales</taxon>
        <taxon>Nectriaceae</taxon>
        <taxon>Dactylonectria</taxon>
    </lineage>
</organism>
<dbReference type="AlphaFoldDB" id="A0A9P9DCB7"/>
<evidence type="ECO:0000313" key="9">
    <source>
        <dbReference type="EMBL" id="KAH7116352.1"/>
    </source>
</evidence>
<feature type="transmembrane region" description="Helical" evidence="7">
    <location>
        <begin position="232"/>
        <end position="250"/>
    </location>
</feature>
<keyword evidence="2 7" id="KW-0812">Transmembrane</keyword>
<evidence type="ECO:0000256" key="5">
    <source>
        <dbReference type="ARBA" id="ARBA00038359"/>
    </source>
</evidence>
<keyword evidence="3 7" id="KW-1133">Transmembrane helix</keyword>
<proteinExistence type="inferred from homology"/>
<feature type="transmembrane region" description="Helical" evidence="7">
    <location>
        <begin position="21"/>
        <end position="44"/>
    </location>
</feature>
<gene>
    <name evidence="9" type="ORF">EDB81DRAFT_873296</name>
</gene>
<dbReference type="Pfam" id="PF20684">
    <property type="entry name" value="Fung_rhodopsin"/>
    <property type="match status" value="1"/>
</dbReference>
<dbReference type="EMBL" id="JAGMUV010000029">
    <property type="protein sequence ID" value="KAH7116352.1"/>
    <property type="molecule type" value="Genomic_DNA"/>
</dbReference>
<evidence type="ECO:0000256" key="2">
    <source>
        <dbReference type="ARBA" id="ARBA00022692"/>
    </source>
</evidence>
<evidence type="ECO:0000313" key="10">
    <source>
        <dbReference type="Proteomes" id="UP000738349"/>
    </source>
</evidence>
<feature type="transmembrane region" description="Helical" evidence="7">
    <location>
        <begin position="64"/>
        <end position="90"/>
    </location>
</feature>
<evidence type="ECO:0000256" key="7">
    <source>
        <dbReference type="SAM" id="Phobius"/>
    </source>
</evidence>
<dbReference type="PANTHER" id="PTHR33048">
    <property type="entry name" value="PTH11-LIKE INTEGRAL MEMBRANE PROTEIN (AFU_ORTHOLOGUE AFUA_5G11245)"/>
    <property type="match status" value="1"/>
</dbReference>
<feature type="transmembrane region" description="Helical" evidence="7">
    <location>
        <begin position="102"/>
        <end position="124"/>
    </location>
</feature>
<keyword evidence="10" id="KW-1185">Reference proteome</keyword>
<evidence type="ECO:0000256" key="3">
    <source>
        <dbReference type="ARBA" id="ARBA00022989"/>
    </source>
</evidence>
<dbReference type="Proteomes" id="UP000738349">
    <property type="component" value="Unassembled WGS sequence"/>
</dbReference>
<dbReference type="PANTHER" id="PTHR33048:SF47">
    <property type="entry name" value="INTEGRAL MEMBRANE PROTEIN-RELATED"/>
    <property type="match status" value="1"/>
</dbReference>
<evidence type="ECO:0000256" key="4">
    <source>
        <dbReference type="ARBA" id="ARBA00023136"/>
    </source>
</evidence>
<feature type="domain" description="Rhodopsin" evidence="8">
    <location>
        <begin position="7"/>
        <end position="255"/>
    </location>
</feature>
<name>A0A9P9DCB7_9HYPO</name>
<dbReference type="InterPro" id="IPR049326">
    <property type="entry name" value="Rhodopsin_dom_fungi"/>
</dbReference>
<dbReference type="OrthoDB" id="5417844at2759"/>
<comment type="caution">
    <text evidence="9">The sequence shown here is derived from an EMBL/GenBank/DDBJ whole genome shotgun (WGS) entry which is preliminary data.</text>
</comment>
<feature type="region of interest" description="Disordered" evidence="6">
    <location>
        <begin position="270"/>
        <end position="289"/>
    </location>
</feature>
<evidence type="ECO:0000256" key="1">
    <source>
        <dbReference type="ARBA" id="ARBA00004141"/>
    </source>
</evidence>
<comment type="subcellular location">
    <subcellularLocation>
        <location evidence="1">Membrane</location>
        <topology evidence="1">Multi-pass membrane protein</topology>
    </subcellularLocation>
</comment>
<sequence>MAYILVLRVVGRNIQEANLWLDDWFIIAALVAALGHIIGMAGYATTHGVGQHVWAGKPDATYAWALGLFTAEICHTLTMWATKLSILAFYWRLFGVWRSMRWPIRLLSGAICAWGIAMVLVTILQCSPTRATWARFDPNNPLPSSEYHCGVNQMQLLCGNAVATIITDILLMLLPLPYVWRLHLRTGGKVALSGIFLVGIFVTVVSTVRLVLLLRTDLEDPDITWNSVPLGIITIVEGNICVVCACLPFAKPALRKFSSRLLDLMPLSHSTQRKDKDTGQEGGRSQFPGTWGLENYGTSHAHARSTKQTVETDEHPFACLQDDGSDQSLGTGKKSSSIQLQDMGNESIVP</sequence>
<feature type="region of interest" description="Disordered" evidence="6">
    <location>
        <begin position="302"/>
        <end position="350"/>
    </location>
</feature>
<evidence type="ECO:0000259" key="8">
    <source>
        <dbReference type="Pfam" id="PF20684"/>
    </source>
</evidence>
<comment type="similarity">
    <text evidence="5">Belongs to the SAT4 family.</text>
</comment>
<evidence type="ECO:0000256" key="6">
    <source>
        <dbReference type="SAM" id="MobiDB-lite"/>
    </source>
</evidence>
<protein>
    <recommendedName>
        <fullName evidence="8">Rhodopsin domain-containing protein</fullName>
    </recommendedName>
</protein>
<reference evidence="9" key="1">
    <citation type="journal article" date="2021" name="Nat. Commun.">
        <title>Genetic determinants of endophytism in the Arabidopsis root mycobiome.</title>
        <authorList>
            <person name="Mesny F."/>
            <person name="Miyauchi S."/>
            <person name="Thiergart T."/>
            <person name="Pickel B."/>
            <person name="Atanasova L."/>
            <person name="Karlsson M."/>
            <person name="Huettel B."/>
            <person name="Barry K.W."/>
            <person name="Haridas S."/>
            <person name="Chen C."/>
            <person name="Bauer D."/>
            <person name="Andreopoulos W."/>
            <person name="Pangilinan J."/>
            <person name="LaButti K."/>
            <person name="Riley R."/>
            <person name="Lipzen A."/>
            <person name="Clum A."/>
            <person name="Drula E."/>
            <person name="Henrissat B."/>
            <person name="Kohler A."/>
            <person name="Grigoriev I.V."/>
            <person name="Martin F.M."/>
            <person name="Hacquard S."/>
        </authorList>
    </citation>
    <scope>NUCLEOTIDE SEQUENCE</scope>
    <source>
        <strain evidence="9">MPI-CAGE-AT-0147</strain>
    </source>
</reference>
<dbReference type="InterPro" id="IPR052337">
    <property type="entry name" value="SAT4-like"/>
</dbReference>
<keyword evidence="4 7" id="KW-0472">Membrane</keyword>
<feature type="transmembrane region" description="Helical" evidence="7">
    <location>
        <begin position="192"/>
        <end position="212"/>
    </location>
</feature>
<dbReference type="GO" id="GO:0016020">
    <property type="term" value="C:membrane"/>
    <property type="evidence" value="ECO:0007669"/>
    <property type="project" value="UniProtKB-SubCell"/>
</dbReference>
<feature type="compositionally biased region" description="Polar residues" evidence="6">
    <location>
        <begin position="326"/>
        <end position="344"/>
    </location>
</feature>